<name>A0A941GYN8_9CHRO</name>
<organism evidence="2 3">
    <name type="scientific">Gomphosphaeria aponina SAG 52.96 = DSM 107014</name>
    <dbReference type="NCBI Taxonomy" id="1521640"/>
    <lineage>
        <taxon>Bacteria</taxon>
        <taxon>Bacillati</taxon>
        <taxon>Cyanobacteriota</taxon>
        <taxon>Cyanophyceae</taxon>
        <taxon>Oscillatoriophycideae</taxon>
        <taxon>Chroococcales</taxon>
        <taxon>Gomphosphaeriaceae</taxon>
        <taxon>Gomphosphaeria</taxon>
    </lineage>
</organism>
<comment type="caution">
    <text evidence="2">The sequence shown here is derived from an EMBL/GenBank/DDBJ whole genome shotgun (WGS) entry which is preliminary data.</text>
</comment>
<dbReference type="GO" id="GO:0003677">
    <property type="term" value="F:DNA binding"/>
    <property type="evidence" value="ECO:0007669"/>
    <property type="project" value="InterPro"/>
</dbReference>
<reference evidence="2" key="1">
    <citation type="submission" date="2021-02" db="EMBL/GenBank/DDBJ databases">
        <title>Metagenome analyses of Stigonema ocellatum DSM 106950, Chlorogloea purpurea SAG 13.99 and Gomphosphaeria aponina DSM 107014.</title>
        <authorList>
            <person name="Marter P."/>
            <person name="Huang S."/>
        </authorList>
    </citation>
    <scope>NUCLEOTIDE SEQUENCE</scope>
    <source>
        <strain evidence="2">JP213</strain>
    </source>
</reference>
<dbReference type="InterPro" id="IPR036887">
    <property type="entry name" value="HTH_APSES_sf"/>
</dbReference>
<proteinExistence type="predicted"/>
<evidence type="ECO:0000259" key="1">
    <source>
        <dbReference type="PROSITE" id="PS51301"/>
    </source>
</evidence>
<dbReference type="AlphaFoldDB" id="A0A941GYN8"/>
<accession>A0A941GYN8</accession>
<dbReference type="Pfam" id="PF04383">
    <property type="entry name" value="KilA-N"/>
    <property type="match status" value="1"/>
</dbReference>
<evidence type="ECO:0000313" key="2">
    <source>
        <dbReference type="EMBL" id="MBR8828788.1"/>
    </source>
</evidence>
<dbReference type="SMART" id="SM01252">
    <property type="entry name" value="KilA-N"/>
    <property type="match status" value="1"/>
</dbReference>
<dbReference type="InterPro" id="IPR017880">
    <property type="entry name" value="KilA_N"/>
</dbReference>
<dbReference type="SUPFAM" id="SSF54616">
    <property type="entry name" value="DNA-binding domain of Mlu1-box binding protein MBP1"/>
    <property type="match status" value="1"/>
</dbReference>
<dbReference type="InterPro" id="IPR018004">
    <property type="entry name" value="KilA/APSES_HTH"/>
</dbReference>
<feature type="domain" description="KilA-N" evidence="1">
    <location>
        <begin position="6"/>
        <end position="112"/>
    </location>
</feature>
<protein>
    <submittedName>
        <fullName evidence="2">KilA-N domain-containing protein</fullName>
    </submittedName>
</protein>
<dbReference type="Proteomes" id="UP000767446">
    <property type="component" value="Unassembled WGS sequence"/>
</dbReference>
<evidence type="ECO:0000313" key="3">
    <source>
        <dbReference type="Proteomes" id="UP000767446"/>
    </source>
</evidence>
<dbReference type="EMBL" id="JADQBC010000087">
    <property type="protein sequence ID" value="MBR8828788.1"/>
    <property type="molecule type" value="Genomic_DNA"/>
</dbReference>
<dbReference type="PROSITE" id="PS51301">
    <property type="entry name" value="KILA_N"/>
    <property type="match status" value="1"/>
</dbReference>
<sequence length="248" mass="28257">MMSNNEITCLEHNYLGNLIEQRVADGYVNLTQMAKTGNKRLGNYLRLNSTRAYLEVLSIETQIRVSGLITISSFTPGKGTGDTWGHPEVAIDLALWISPQFRVWANFTLKQIIQGKETESERSPKALTAAKATRQIYELVGEINPRITQYLIDHCISEIMETLPPSRDSNQTKASEGQRLRGVVEIAEDMGYRCTLSTRTKLGKYVRERMESDGVKEIRLVNGTMREVWCYEDSEQLREIITMFFLPV</sequence>
<gene>
    <name evidence="2" type="ORF">DSM107014_12950</name>
</gene>